<dbReference type="EMBL" id="ACKO02000001">
    <property type="protein sequence ID" value="EET45961.1"/>
    <property type="molecule type" value="Genomic_DNA"/>
</dbReference>
<keyword evidence="2" id="KW-1185">Reference proteome</keyword>
<protein>
    <submittedName>
        <fullName evidence="1">Uncharacterized protein</fullName>
    </submittedName>
</protein>
<dbReference type="Proteomes" id="UP000005365">
    <property type="component" value="Unassembled WGS sequence"/>
</dbReference>
<accession>C6M0N7</accession>
<dbReference type="AlphaFoldDB" id="C6M0N7"/>
<comment type="caution">
    <text evidence="1">The sequence shown here is derived from an EMBL/GenBank/DDBJ whole genome shotgun (WGS) entry which is preliminary data.</text>
</comment>
<sequence length="51" mass="6023">MNYIQLQQKAKLVIFGLLSFLLNRKLTTIVTNLQLRIFHINSLDKMDIQPH</sequence>
<reference evidence="1" key="1">
    <citation type="submission" date="2009-07" db="EMBL/GenBank/DDBJ databases">
        <authorList>
            <person name="Weinstock G."/>
            <person name="Sodergren E."/>
            <person name="Clifton S."/>
            <person name="Fulton L."/>
            <person name="Fulton B."/>
            <person name="Courtney L."/>
            <person name="Fronick C."/>
            <person name="Harrison M."/>
            <person name="Strong C."/>
            <person name="Farmer C."/>
            <person name="Delahaunty K."/>
            <person name="Markovic C."/>
            <person name="Hall O."/>
            <person name="Minx P."/>
            <person name="Tomlinson C."/>
            <person name="Mitreva M."/>
            <person name="Nelson J."/>
            <person name="Hou S."/>
            <person name="Wollam A."/>
            <person name="Pepin K.H."/>
            <person name="Johnson M."/>
            <person name="Bhonagiri V."/>
            <person name="Nash W.E."/>
            <person name="Warren W."/>
            <person name="Chinwalla A."/>
            <person name="Mardis E.R."/>
            <person name="Wilson R.K."/>
        </authorList>
    </citation>
    <scope>NUCLEOTIDE SEQUENCE [LARGE SCALE GENOMIC DNA]</scope>
    <source>
        <strain evidence="1">ATCC 29256</strain>
    </source>
</reference>
<proteinExistence type="predicted"/>
<organism evidence="1 2">
    <name type="scientific">Neisseria sicca ATCC 29256</name>
    <dbReference type="NCBI Taxonomy" id="547045"/>
    <lineage>
        <taxon>Bacteria</taxon>
        <taxon>Pseudomonadati</taxon>
        <taxon>Pseudomonadota</taxon>
        <taxon>Betaproteobacteria</taxon>
        <taxon>Neisseriales</taxon>
        <taxon>Neisseriaceae</taxon>
        <taxon>Neisseria</taxon>
    </lineage>
</organism>
<evidence type="ECO:0000313" key="1">
    <source>
        <dbReference type="EMBL" id="EET45961.1"/>
    </source>
</evidence>
<name>C6M0N7_NEISI</name>
<evidence type="ECO:0000313" key="2">
    <source>
        <dbReference type="Proteomes" id="UP000005365"/>
    </source>
</evidence>
<gene>
    <name evidence="1" type="ORF">NEISICOT_00062</name>
</gene>